<dbReference type="Gene3D" id="3.40.50.2000">
    <property type="entry name" value="Glycogen Phosphorylase B"/>
    <property type="match status" value="2"/>
</dbReference>
<dbReference type="RefSeq" id="WP_073573070.1">
    <property type="nucleotide sequence ID" value="NZ_FRXN01000005.1"/>
</dbReference>
<dbReference type="InterPro" id="IPR028098">
    <property type="entry name" value="Glyco_trans_4-like_N"/>
</dbReference>
<dbReference type="Pfam" id="PF00534">
    <property type="entry name" value="Glycos_transf_1"/>
    <property type="match status" value="1"/>
</dbReference>
<keyword evidence="3" id="KW-0808">Transferase</keyword>
<name>A0A1M7ZHV3_9BACT</name>
<dbReference type="GO" id="GO:0016757">
    <property type="term" value="F:glycosyltransferase activity"/>
    <property type="evidence" value="ECO:0007669"/>
    <property type="project" value="InterPro"/>
</dbReference>
<proteinExistence type="predicted"/>
<gene>
    <name evidence="3" type="ORF">SAMN04488108_3471</name>
</gene>
<dbReference type="AlphaFoldDB" id="A0A1M7ZHV3"/>
<evidence type="ECO:0000259" key="1">
    <source>
        <dbReference type="Pfam" id="PF00534"/>
    </source>
</evidence>
<dbReference type="STRING" id="1073327.SAMN04488108_3471"/>
<protein>
    <submittedName>
        <fullName evidence="3">Glycosyltransferase involved in cell wall bisynthesis</fullName>
    </submittedName>
</protein>
<dbReference type="PANTHER" id="PTHR12526:SF630">
    <property type="entry name" value="GLYCOSYLTRANSFERASE"/>
    <property type="match status" value="1"/>
</dbReference>
<reference evidence="4" key="1">
    <citation type="submission" date="2016-12" db="EMBL/GenBank/DDBJ databases">
        <authorList>
            <person name="Varghese N."/>
            <person name="Submissions S."/>
        </authorList>
    </citation>
    <scope>NUCLEOTIDE SEQUENCE [LARGE SCALE GENOMIC DNA]</scope>
    <source>
        <strain evidence="4">DSM 25035</strain>
    </source>
</reference>
<dbReference type="SUPFAM" id="SSF53756">
    <property type="entry name" value="UDP-Glycosyltransferase/glycogen phosphorylase"/>
    <property type="match status" value="1"/>
</dbReference>
<evidence type="ECO:0000259" key="2">
    <source>
        <dbReference type="Pfam" id="PF13439"/>
    </source>
</evidence>
<dbReference type="Proteomes" id="UP000184609">
    <property type="component" value="Unassembled WGS sequence"/>
</dbReference>
<dbReference type="CDD" id="cd03811">
    <property type="entry name" value="GT4_GT28_WabH-like"/>
    <property type="match status" value="1"/>
</dbReference>
<dbReference type="EMBL" id="FRXN01000005">
    <property type="protein sequence ID" value="SHO64468.1"/>
    <property type="molecule type" value="Genomic_DNA"/>
</dbReference>
<accession>A0A1M7ZHV3</accession>
<sequence>MKVVQLIDTLRAGGAERMAVNMATVFSQASIDNMLIVSRETGMQADRLDSRTQLQVLHKKGSLDWRAFRKLLRLVREFSPDILHVHSTSLYWGVPLKWFLKDVTLIWHDHYGLSDQLKEGDRKIERFCSSWIDGVVSVNEKLKNWAIQDLGMQSKNVVMISNFPHLKELDRFKRLNNEKVILFQLANFRPQKNHFLAVKSLKILLDKYQLEAELWLAGSTELDQQYTVEVNQLIEDLDLSDQVQILGEVEDVEDILEKASVGLLTSDSEGLPVSLLEYGLAALPVVVTEVGQCKKVLENGKYGVLVPVNDERLFAKALKELLEDYPKAIQMGEEFHKHTLHSYGGEKFLMNYKQFVESI</sequence>
<evidence type="ECO:0000313" key="4">
    <source>
        <dbReference type="Proteomes" id="UP000184609"/>
    </source>
</evidence>
<feature type="domain" description="Glycosyl transferase family 1" evidence="1">
    <location>
        <begin position="171"/>
        <end position="334"/>
    </location>
</feature>
<evidence type="ECO:0000313" key="3">
    <source>
        <dbReference type="EMBL" id="SHO64468.1"/>
    </source>
</evidence>
<dbReference type="OrthoDB" id="823685at2"/>
<dbReference type="InterPro" id="IPR001296">
    <property type="entry name" value="Glyco_trans_1"/>
</dbReference>
<dbReference type="PANTHER" id="PTHR12526">
    <property type="entry name" value="GLYCOSYLTRANSFERASE"/>
    <property type="match status" value="1"/>
</dbReference>
<feature type="domain" description="Glycosyltransferase subfamily 4-like N-terminal" evidence="2">
    <location>
        <begin position="13"/>
        <end position="163"/>
    </location>
</feature>
<keyword evidence="4" id="KW-1185">Reference proteome</keyword>
<organism evidence="3 4">
    <name type="scientific">Algoriphagus zhangzhouensis</name>
    <dbReference type="NCBI Taxonomy" id="1073327"/>
    <lineage>
        <taxon>Bacteria</taxon>
        <taxon>Pseudomonadati</taxon>
        <taxon>Bacteroidota</taxon>
        <taxon>Cytophagia</taxon>
        <taxon>Cytophagales</taxon>
        <taxon>Cyclobacteriaceae</taxon>
        <taxon>Algoriphagus</taxon>
    </lineage>
</organism>
<dbReference type="Pfam" id="PF13439">
    <property type="entry name" value="Glyco_transf_4"/>
    <property type="match status" value="1"/>
</dbReference>